<dbReference type="PANTHER" id="PTHR30204">
    <property type="entry name" value="REDOX-CYCLING DRUG-SENSING TRANSCRIPTIONAL ACTIVATOR SOXR"/>
    <property type="match status" value="1"/>
</dbReference>
<sequence length="492" mass="56122">MTVKELEERLDLPRASIRYYEQEGLLHPERGANNYRDYTEEDVRTLEKVKLLRQLHLEVDTIRRIQEGELTLAAALERQLGALEADQTALERSRRVCQALWAEQESYAALDPRPWLQELERDTPLPAPHFPQPRETQKPPSVAPNPFRRYAARYLDLALCALPWVVLSAALHIRLPDNLFVTWLQSYPSFLLLLVLEPVLLHTWGYTPGKWLLGLKVRDRNGEKLTLRRAQQRVWQLFGKGEGYNIPIYNFIRQWKSYRICRDGEPLPWDSDNALPVEDDLSYVAEELKVRQFVGWVAAMVVVLVLTVQVGLCALLPPCRGELTVAELARNYNYYAQLLDQDVPALDEKGGADPTWSSLLDSALGWYQPNLTLDTDEAGKVTGFTVTWVSRPDAELYGVPDQAMVNVLAASLLGAREGWWVRGFMDDILDFSDRLSALPMEGSIYTENLNLDRKLDVRTGTLTDGSINHDFYEPVGEEDVHALLTLTAWIPE</sequence>
<dbReference type="GO" id="GO:0016020">
    <property type="term" value="C:membrane"/>
    <property type="evidence" value="ECO:0007669"/>
    <property type="project" value="UniProtKB-SubCell"/>
</dbReference>
<keyword evidence="4" id="KW-0238">DNA-binding</keyword>
<dbReference type="PROSITE" id="PS50937">
    <property type="entry name" value="HTH_MERR_2"/>
    <property type="match status" value="1"/>
</dbReference>
<protein>
    <submittedName>
        <fullName evidence="9">MerR family transcriptional regulator</fullName>
    </submittedName>
</protein>
<feature type="transmembrane region" description="Helical" evidence="7">
    <location>
        <begin position="154"/>
        <end position="175"/>
    </location>
</feature>
<evidence type="ECO:0000256" key="3">
    <source>
        <dbReference type="ARBA" id="ARBA00022989"/>
    </source>
</evidence>
<evidence type="ECO:0000256" key="5">
    <source>
        <dbReference type="ARBA" id="ARBA00023136"/>
    </source>
</evidence>
<keyword evidence="2 7" id="KW-0812">Transmembrane</keyword>
<comment type="subcellular location">
    <subcellularLocation>
        <location evidence="1">Membrane</location>
        <topology evidence="1">Multi-pass membrane protein</topology>
    </subcellularLocation>
</comment>
<evidence type="ECO:0000256" key="2">
    <source>
        <dbReference type="ARBA" id="ARBA00022692"/>
    </source>
</evidence>
<organism evidence="9 10">
    <name type="scientific">Candidatus Flavonifractor merdigallinarum</name>
    <dbReference type="NCBI Taxonomy" id="2838589"/>
    <lineage>
        <taxon>Bacteria</taxon>
        <taxon>Bacillati</taxon>
        <taxon>Bacillota</taxon>
        <taxon>Clostridia</taxon>
        <taxon>Eubacteriales</taxon>
        <taxon>Oscillospiraceae</taxon>
        <taxon>Flavonifractor</taxon>
    </lineage>
</organism>
<dbReference type="Pfam" id="PF13411">
    <property type="entry name" value="MerR_1"/>
    <property type="match status" value="1"/>
</dbReference>
<proteinExistence type="predicted"/>
<evidence type="ECO:0000256" key="6">
    <source>
        <dbReference type="SAM" id="MobiDB-lite"/>
    </source>
</evidence>
<evidence type="ECO:0000313" key="9">
    <source>
        <dbReference type="EMBL" id="HIY21732.1"/>
    </source>
</evidence>
<feature type="region of interest" description="Disordered" evidence="6">
    <location>
        <begin position="122"/>
        <end position="144"/>
    </location>
</feature>
<evidence type="ECO:0000256" key="4">
    <source>
        <dbReference type="ARBA" id="ARBA00023125"/>
    </source>
</evidence>
<accession>A0A9D1Y9X2</accession>
<feature type="transmembrane region" description="Helical" evidence="7">
    <location>
        <begin position="293"/>
        <end position="317"/>
    </location>
</feature>
<dbReference type="EMBL" id="DXDX01000138">
    <property type="protein sequence ID" value="HIY21732.1"/>
    <property type="molecule type" value="Genomic_DNA"/>
</dbReference>
<dbReference type="InterPro" id="IPR010432">
    <property type="entry name" value="RDD"/>
</dbReference>
<dbReference type="GO" id="GO:0003677">
    <property type="term" value="F:DNA binding"/>
    <property type="evidence" value="ECO:0007669"/>
    <property type="project" value="UniProtKB-KW"/>
</dbReference>
<feature type="transmembrane region" description="Helical" evidence="7">
    <location>
        <begin position="187"/>
        <end position="206"/>
    </location>
</feature>
<reference evidence="9" key="1">
    <citation type="journal article" date="2021" name="PeerJ">
        <title>Extensive microbial diversity within the chicken gut microbiome revealed by metagenomics and culture.</title>
        <authorList>
            <person name="Gilroy R."/>
            <person name="Ravi A."/>
            <person name="Getino M."/>
            <person name="Pursley I."/>
            <person name="Horton D.L."/>
            <person name="Alikhan N.F."/>
            <person name="Baker D."/>
            <person name="Gharbi K."/>
            <person name="Hall N."/>
            <person name="Watson M."/>
            <person name="Adriaenssens E.M."/>
            <person name="Foster-Nyarko E."/>
            <person name="Jarju S."/>
            <person name="Secka A."/>
            <person name="Antonio M."/>
            <person name="Oren A."/>
            <person name="Chaudhuri R.R."/>
            <person name="La Ragione R."/>
            <person name="Hildebrand F."/>
            <person name="Pallen M.J."/>
        </authorList>
    </citation>
    <scope>NUCLEOTIDE SEQUENCE</scope>
    <source>
        <strain evidence="9">ChiBcec16_6824</strain>
    </source>
</reference>
<keyword evidence="5 7" id="KW-0472">Membrane</keyword>
<evidence type="ECO:0000256" key="7">
    <source>
        <dbReference type="SAM" id="Phobius"/>
    </source>
</evidence>
<dbReference type="InterPro" id="IPR047057">
    <property type="entry name" value="MerR_fam"/>
</dbReference>
<evidence type="ECO:0000313" key="10">
    <source>
        <dbReference type="Proteomes" id="UP000823868"/>
    </source>
</evidence>
<feature type="domain" description="HTH merR-type" evidence="8">
    <location>
        <begin position="1"/>
        <end position="68"/>
    </location>
</feature>
<dbReference type="SUPFAM" id="SSF46955">
    <property type="entry name" value="Putative DNA-binding domain"/>
    <property type="match status" value="1"/>
</dbReference>
<dbReference type="Pfam" id="PF06271">
    <property type="entry name" value="RDD"/>
    <property type="match status" value="1"/>
</dbReference>
<reference evidence="9" key="2">
    <citation type="submission" date="2021-04" db="EMBL/GenBank/DDBJ databases">
        <authorList>
            <person name="Gilroy R."/>
        </authorList>
    </citation>
    <scope>NUCLEOTIDE SEQUENCE</scope>
    <source>
        <strain evidence="9">ChiBcec16_6824</strain>
    </source>
</reference>
<name>A0A9D1Y9X2_9FIRM</name>
<dbReference type="AlphaFoldDB" id="A0A9D1Y9X2"/>
<dbReference type="GO" id="GO:0003700">
    <property type="term" value="F:DNA-binding transcription factor activity"/>
    <property type="evidence" value="ECO:0007669"/>
    <property type="project" value="InterPro"/>
</dbReference>
<gene>
    <name evidence="9" type="ORF">H9841_07530</name>
</gene>
<dbReference type="PANTHER" id="PTHR30204:SF93">
    <property type="entry name" value="HTH MERR-TYPE DOMAIN-CONTAINING PROTEIN"/>
    <property type="match status" value="1"/>
</dbReference>
<dbReference type="Gene3D" id="1.10.1660.10">
    <property type="match status" value="1"/>
</dbReference>
<keyword evidence="3 7" id="KW-1133">Transmembrane helix</keyword>
<dbReference type="Proteomes" id="UP000823868">
    <property type="component" value="Unassembled WGS sequence"/>
</dbReference>
<dbReference type="InterPro" id="IPR009061">
    <property type="entry name" value="DNA-bd_dom_put_sf"/>
</dbReference>
<dbReference type="SMART" id="SM00422">
    <property type="entry name" value="HTH_MERR"/>
    <property type="match status" value="1"/>
</dbReference>
<dbReference type="CDD" id="cd00592">
    <property type="entry name" value="HTH_MerR-like"/>
    <property type="match status" value="1"/>
</dbReference>
<evidence type="ECO:0000256" key="1">
    <source>
        <dbReference type="ARBA" id="ARBA00004141"/>
    </source>
</evidence>
<evidence type="ECO:0000259" key="8">
    <source>
        <dbReference type="PROSITE" id="PS50937"/>
    </source>
</evidence>
<dbReference type="InterPro" id="IPR000551">
    <property type="entry name" value="MerR-type_HTH_dom"/>
</dbReference>
<comment type="caution">
    <text evidence="9">The sequence shown here is derived from an EMBL/GenBank/DDBJ whole genome shotgun (WGS) entry which is preliminary data.</text>
</comment>